<dbReference type="Proteomes" id="UP000187506">
    <property type="component" value="Chromosome"/>
</dbReference>
<dbReference type="InterPro" id="IPR026265">
    <property type="entry name" value="LptC"/>
</dbReference>
<dbReference type="PROSITE" id="PS51257">
    <property type="entry name" value="PROKAR_LIPOPROTEIN"/>
    <property type="match status" value="1"/>
</dbReference>
<keyword evidence="2" id="KW-1185">Reference proteome</keyword>
<dbReference type="InterPro" id="IPR010664">
    <property type="entry name" value="LipoPS_assembly_LptC-rel"/>
</dbReference>
<dbReference type="GO" id="GO:0005886">
    <property type="term" value="C:plasma membrane"/>
    <property type="evidence" value="ECO:0007669"/>
    <property type="project" value="InterPro"/>
</dbReference>
<dbReference type="AlphaFoldDB" id="A0AAC9LLY1"/>
<evidence type="ECO:0000313" key="1">
    <source>
        <dbReference type="EMBL" id="APY01281.1"/>
    </source>
</evidence>
<dbReference type="Gene3D" id="2.60.450.10">
    <property type="entry name" value="Lipopolysaccharide (LPS) transport protein A like domain"/>
    <property type="match status" value="1"/>
</dbReference>
<dbReference type="NCBIfam" id="TIGR04409">
    <property type="entry name" value="LptC_YrbK"/>
    <property type="match status" value="1"/>
</dbReference>
<proteinExistence type="predicted"/>
<dbReference type="RefSeq" id="WP_076734184.1">
    <property type="nucleotide sequence ID" value="NZ_CP019352.1"/>
</dbReference>
<sequence>MKLNKLHNIKNGVIALAVTLFFSCTNNFKEVNKIGVSENEPQGVGVDINVIRTDSGRVAANLISPKLLDFENRKFGYSEFPEGVILHIFDEQNQRTTIVSDYAIIYSETDVIDLQDNVIVSTHEGDSLYADQLFFDQKKEWLFTNLPVKYKSKDYLTKGQGFDSDRDFTKAEVLEISGVFAVSE</sequence>
<dbReference type="EMBL" id="CP019352">
    <property type="protein sequence ID" value="APY01281.1"/>
    <property type="molecule type" value="Genomic_DNA"/>
</dbReference>
<accession>A0AAC9LLY1</accession>
<reference evidence="1 2" key="1">
    <citation type="submission" date="2017-01" db="EMBL/GenBank/DDBJ databases">
        <title>Complete genome of Lacinutrix venerupis DOK2-8 isolated from seawater in Dokdo.</title>
        <authorList>
            <person name="Chi W.-J."/>
            <person name="Kim J.H."/>
        </authorList>
    </citation>
    <scope>NUCLEOTIDE SEQUENCE [LARGE SCALE GENOMIC DNA]</scope>
    <source>
        <strain evidence="1 2">DOK2-8</strain>
    </source>
</reference>
<gene>
    <name evidence="1" type="ORF">BWR22_13515</name>
</gene>
<organism evidence="1 2">
    <name type="scientific">Lacinutrix venerupis</name>
    <dbReference type="NCBI Taxonomy" id="1486034"/>
    <lineage>
        <taxon>Bacteria</taxon>
        <taxon>Pseudomonadati</taxon>
        <taxon>Bacteroidota</taxon>
        <taxon>Flavobacteriia</taxon>
        <taxon>Flavobacteriales</taxon>
        <taxon>Flavobacteriaceae</taxon>
        <taxon>Lacinutrix</taxon>
    </lineage>
</organism>
<dbReference type="Pfam" id="PF06835">
    <property type="entry name" value="LptC"/>
    <property type="match status" value="1"/>
</dbReference>
<name>A0AAC9LLY1_9FLAO</name>
<protein>
    <submittedName>
        <fullName evidence="1">LPS export ABC transporter periplasmic protein LptC</fullName>
    </submittedName>
</protein>
<evidence type="ECO:0000313" key="2">
    <source>
        <dbReference type="Proteomes" id="UP000187506"/>
    </source>
</evidence>
<dbReference type="GO" id="GO:0015221">
    <property type="term" value="F:lipopolysaccharide transmembrane transporter activity"/>
    <property type="evidence" value="ECO:0007669"/>
    <property type="project" value="InterPro"/>
</dbReference>
<dbReference type="KEGG" id="lvn:BWR22_13515"/>